<protein>
    <submittedName>
        <fullName evidence="1">Uncharacterized protein</fullName>
    </submittedName>
</protein>
<comment type="caution">
    <text evidence="1">The sequence shown here is derived from an EMBL/GenBank/DDBJ whole genome shotgun (WGS) entry which is preliminary data.</text>
</comment>
<dbReference type="Proteomes" id="UP001222027">
    <property type="component" value="Unassembled WGS sequence"/>
</dbReference>
<accession>A0AAV8PWC9</accession>
<evidence type="ECO:0000313" key="2">
    <source>
        <dbReference type="Proteomes" id="UP001222027"/>
    </source>
</evidence>
<sequence length="68" mass="7323">MERAGRETAGKYPTGITRFVTASPAAVNDSGPFDLRPWALPQKAFALEAIALPGIWRAFLALHSGIEL</sequence>
<proteinExistence type="predicted"/>
<reference evidence="1 2" key="1">
    <citation type="submission" date="2022-12" db="EMBL/GenBank/DDBJ databases">
        <title>Chromosome-scale assembly of the Ensete ventricosum genome.</title>
        <authorList>
            <person name="Dussert Y."/>
            <person name="Stocks J."/>
            <person name="Wendawek A."/>
            <person name="Woldeyes F."/>
            <person name="Nichols R.A."/>
            <person name="Borrell J.S."/>
        </authorList>
    </citation>
    <scope>NUCLEOTIDE SEQUENCE [LARGE SCALE GENOMIC DNA]</scope>
    <source>
        <strain evidence="2">cv. Maze</strain>
        <tissue evidence="1">Seeds</tissue>
    </source>
</reference>
<gene>
    <name evidence="1" type="ORF">OPV22_027785</name>
</gene>
<evidence type="ECO:0000313" key="1">
    <source>
        <dbReference type="EMBL" id="KAJ8465233.1"/>
    </source>
</evidence>
<keyword evidence="2" id="KW-1185">Reference proteome</keyword>
<organism evidence="1 2">
    <name type="scientific">Ensete ventricosum</name>
    <name type="common">Abyssinian banana</name>
    <name type="synonym">Musa ensete</name>
    <dbReference type="NCBI Taxonomy" id="4639"/>
    <lineage>
        <taxon>Eukaryota</taxon>
        <taxon>Viridiplantae</taxon>
        <taxon>Streptophyta</taxon>
        <taxon>Embryophyta</taxon>
        <taxon>Tracheophyta</taxon>
        <taxon>Spermatophyta</taxon>
        <taxon>Magnoliopsida</taxon>
        <taxon>Liliopsida</taxon>
        <taxon>Zingiberales</taxon>
        <taxon>Musaceae</taxon>
        <taxon>Ensete</taxon>
    </lineage>
</organism>
<dbReference type="EMBL" id="JAQQAF010000008">
    <property type="protein sequence ID" value="KAJ8465233.1"/>
    <property type="molecule type" value="Genomic_DNA"/>
</dbReference>
<dbReference type="AlphaFoldDB" id="A0AAV8PWC9"/>
<name>A0AAV8PWC9_ENSVE</name>